<proteinExistence type="predicted"/>
<feature type="transmembrane region" description="Helical" evidence="1">
    <location>
        <begin position="85"/>
        <end position="110"/>
    </location>
</feature>
<organism evidence="2 3">
    <name type="scientific">Actinomadura monticuli</name>
    <dbReference type="NCBI Taxonomy" id="3097367"/>
    <lineage>
        <taxon>Bacteria</taxon>
        <taxon>Bacillati</taxon>
        <taxon>Actinomycetota</taxon>
        <taxon>Actinomycetes</taxon>
        <taxon>Streptosporangiales</taxon>
        <taxon>Thermomonosporaceae</taxon>
        <taxon>Actinomadura</taxon>
    </lineage>
</organism>
<dbReference type="InterPro" id="IPR009937">
    <property type="entry name" value="Phage_holin_3_6"/>
</dbReference>
<sequence>MSEALPGERVEDKSVGELVAAASGSISDLIRAEMALAKMELKSDARKAAAGSVMITIATVMVSLIVIMLAFALAEWFIALGVPRALAFAAVAGVCLVLAIAMVVVALLVLKRIEGGKRTRKTLKDDFAALRRRGDSGELKSGKDGSGKPELKV</sequence>
<evidence type="ECO:0000256" key="1">
    <source>
        <dbReference type="SAM" id="Phobius"/>
    </source>
</evidence>
<dbReference type="Pfam" id="PF07332">
    <property type="entry name" value="Phage_holin_3_6"/>
    <property type="match status" value="1"/>
</dbReference>
<keyword evidence="1" id="KW-0812">Transmembrane</keyword>
<keyword evidence="1" id="KW-0472">Membrane</keyword>
<dbReference type="Proteomes" id="UP001569963">
    <property type="component" value="Unassembled WGS sequence"/>
</dbReference>
<dbReference type="RefSeq" id="WP_371951777.1">
    <property type="nucleotide sequence ID" value="NZ_JAXCEI010000009.1"/>
</dbReference>
<accession>A0ABV4QEM9</accession>
<keyword evidence="3" id="KW-1185">Reference proteome</keyword>
<evidence type="ECO:0000313" key="2">
    <source>
        <dbReference type="EMBL" id="MFA1541623.1"/>
    </source>
</evidence>
<evidence type="ECO:0000313" key="3">
    <source>
        <dbReference type="Proteomes" id="UP001569963"/>
    </source>
</evidence>
<protein>
    <submittedName>
        <fullName evidence="2">Phage holin family protein</fullName>
    </submittedName>
</protein>
<name>A0ABV4QEM9_9ACTN</name>
<dbReference type="EMBL" id="JAXCEI010000009">
    <property type="protein sequence ID" value="MFA1541623.1"/>
    <property type="molecule type" value="Genomic_DNA"/>
</dbReference>
<reference evidence="2 3" key="1">
    <citation type="submission" date="2023-11" db="EMBL/GenBank/DDBJ databases">
        <title>Actinomadura monticuli sp. nov., isolated from volcanic ash.</title>
        <authorList>
            <person name="Lee S.D."/>
            <person name="Yang H."/>
            <person name="Kim I.S."/>
        </authorList>
    </citation>
    <scope>NUCLEOTIDE SEQUENCE [LARGE SCALE GENOMIC DNA]</scope>
    <source>
        <strain evidence="2 3">DLS-62</strain>
    </source>
</reference>
<comment type="caution">
    <text evidence="2">The sequence shown here is derived from an EMBL/GenBank/DDBJ whole genome shotgun (WGS) entry which is preliminary data.</text>
</comment>
<feature type="transmembrane region" description="Helical" evidence="1">
    <location>
        <begin position="48"/>
        <end position="73"/>
    </location>
</feature>
<gene>
    <name evidence="2" type="ORF">SM611_22060</name>
</gene>
<keyword evidence="1" id="KW-1133">Transmembrane helix</keyword>